<dbReference type="Gene3D" id="2.40.128.20">
    <property type="match status" value="1"/>
</dbReference>
<gene>
    <name evidence="1" type="ORF">K491DRAFT_697498</name>
</gene>
<sequence length="260" mass="29299">MRGTALASLYSPLYVTPTSSKENIRAPELSQTLEEQYNERPWTTRMAAPENKTVRDLNGKWVINKTLSDNPDPVLALQGIGWLTRKAAGLATVTQTVSTYTDDRGTSHIDISQSASGLKPSIEERAFDWQERATSNWLFGDVVGKSRYTTFKDLLAEPERESERAIGNGWIGKGKDGDKGRVQEDAEWLAQGWLPESSDGEVVESYVENAKVGWTGWQVWGFAEVETQGEKKRWHTRRFVVRKGEESVRVVLRYDWAGEA</sequence>
<reference evidence="1" key="1">
    <citation type="journal article" date="2020" name="Stud. Mycol.">
        <title>101 Dothideomycetes genomes: a test case for predicting lifestyles and emergence of pathogens.</title>
        <authorList>
            <person name="Haridas S."/>
            <person name="Albert R."/>
            <person name="Binder M."/>
            <person name="Bloem J."/>
            <person name="Labutti K."/>
            <person name="Salamov A."/>
            <person name="Andreopoulos B."/>
            <person name="Baker S."/>
            <person name="Barry K."/>
            <person name="Bills G."/>
            <person name="Bluhm B."/>
            <person name="Cannon C."/>
            <person name="Castanera R."/>
            <person name="Culley D."/>
            <person name="Daum C."/>
            <person name="Ezra D."/>
            <person name="Gonzalez J."/>
            <person name="Henrissat B."/>
            <person name="Kuo A."/>
            <person name="Liang C."/>
            <person name="Lipzen A."/>
            <person name="Lutzoni F."/>
            <person name="Magnuson J."/>
            <person name="Mondo S."/>
            <person name="Nolan M."/>
            <person name="Ohm R."/>
            <person name="Pangilinan J."/>
            <person name="Park H.-J."/>
            <person name="Ramirez L."/>
            <person name="Alfaro M."/>
            <person name="Sun H."/>
            <person name="Tritt A."/>
            <person name="Yoshinaga Y."/>
            <person name="Zwiers L.-H."/>
            <person name="Turgeon B."/>
            <person name="Goodwin S."/>
            <person name="Spatafora J."/>
            <person name="Crous P."/>
            <person name="Grigoriev I."/>
        </authorList>
    </citation>
    <scope>NUCLEOTIDE SEQUENCE</scope>
    <source>
        <strain evidence="1">CBS 122681</strain>
    </source>
</reference>
<dbReference type="InterPro" id="IPR012674">
    <property type="entry name" value="Calycin"/>
</dbReference>
<evidence type="ECO:0000313" key="2">
    <source>
        <dbReference type="Proteomes" id="UP000799324"/>
    </source>
</evidence>
<name>A0A6A6ST97_9PLEO</name>
<dbReference type="OrthoDB" id="425354at2759"/>
<protein>
    <recommendedName>
        <fullName evidence="3">Lccl domain-containing protein</fullName>
    </recommendedName>
</protein>
<proteinExistence type="predicted"/>
<evidence type="ECO:0008006" key="3">
    <source>
        <dbReference type="Google" id="ProtNLM"/>
    </source>
</evidence>
<dbReference type="PANTHER" id="PTHR38115:SF1">
    <property type="entry name" value="LIPOCALIN-LIKE DOMAIN-CONTAINING PROTEIN"/>
    <property type="match status" value="1"/>
</dbReference>
<dbReference type="AlphaFoldDB" id="A0A6A6ST97"/>
<dbReference type="PANTHER" id="PTHR38115">
    <property type="entry name" value="LIPOCALIN-LIKE DOMAIN-CONTAINING PROTEIN"/>
    <property type="match status" value="1"/>
</dbReference>
<dbReference type="Proteomes" id="UP000799324">
    <property type="component" value="Unassembled WGS sequence"/>
</dbReference>
<dbReference type="EMBL" id="MU004463">
    <property type="protein sequence ID" value="KAF2650221.1"/>
    <property type="molecule type" value="Genomic_DNA"/>
</dbReference>
<dbReference type="InterPro" id="IPR053037">
    <property type="entry name" value="Pericyclase_pydY-like"/>
</dbReference>
<organism evidence="1 2">
    <name type="scientific">Lophiostoma macrostomum CBS 122681</name>
    <dbReference type="NCBI Taxonomy" id="1314788"/>
    <lineage>
        <taxon>Eukaryota</taxon>
        <taxon>Fungi</taxon>
        <taxon>Dikarya</taxon>
        <taxon>Ascomycota</taxon>
        <taxon>Pezizomycotina</taxon>
        <taxon>Dothideomycetes</taxon>
        <taxon>Pleosporomycetidae</taxon>
        <taxon>Pleosporales</taxon>
        <taxon>Lophiostomataceae</taxon>
        <taxon>Lophiostoma</taxon>
    </lineage>
</organism>
<accession>A0A6A6ST97</accession>
<keyword evidence="2" id="KW-1185">Reference proteome</keyword>
<evidence type="ECO:0000313" key="1">
    <source>
        <dbReference type="EMBL" id="KAF2650221.1"/>
    </source>
</evidence>